<comment type="caution">
    <text evidence="2">The sequence shown here is derived from an EMBL/GenBank/DDBJ whole genome shotgun (WGS) entry which is preliminary data.</text>
</comment>
<dbReference type="OrthoDB" id="7870971at2"/>
<evidence type="ECO:0000313" key="2">
    <source>
        <dbReference type="EMBL" id="KPP92679.1"/>
    </source>
</evidence>
<evidence type="ECO:0000313" key="4">
    <source>
        <dbReference type="Proteomes" id="UP000182045"/>
    </source>
</evidence>
<organism evidence="2 3">
    <name type="scientific">Roseibaca calidilacus</name>
    <dbReference type="NCBI Taxonomy" id="1666912"/>
    <lineage>
        <taxon>Bacteria</taxon>
        <taxon>Pseudomonadati</taxon>
        <taxon>Pseudomonadota</taxon>
        <taxon>Alphaproteobacteria</taxon>
        <taxon>Rhodobacterales</taxon>
        <taxon>Paracoccaceae</taxon>
        <taxon>Roseinatronobacter</taxon>
    </lineage>
</organism>
<keyword evidence="2" id="KW-0966">Cell projection</keyword>
<accession>A0A0P7YQV9</accession>
<sequence>MTRPMLNLESFDAADMAPNWAALAPQDADSLRARAFEDGYGAGWTDALEQMRNEDALRRVASEEALQAVAFGFQEAKHGLESCFMDLASQLVATLLPELRPVALRQHLAQELRTLAARHFRGRLEILCAPTSVTTISNLVQAIPDMEIAVVQEPSFTEAQVLIRVDQTDRRIDLDRVIAALNDALGDTLEQKDTVYG</sequence>
<dbReference type="AlphaFoldDB" id="A0A0P7YQV9"/>
<protein>
    <submittedName>
        <fullName evidence="2">Flagellar assembly protein FliH</fullName>
    </submittedName>
</protein>
<gene>
    <name evidence="2" type="primary">fliH-2</name>
    <name evidence="1" type="ORF">Ga0058931_0955</name>
    <name evidence="2" type="ORF">HLUCCA05_09805</name>
</gene>
<reference evidence="2 3" key="1">
    <citation type="submission" date="2015-09" db="EMBL/GenBank/DDBJ databases">
        <title>Identification and resolution of microdiversity through metagenomic sequencing of parallel consortia.</title>
        <authorList>
            <person name="Nelson W.C."/>
            <person name="Romine M.F."/>
            <person name="Lindemann S.R."/>
        </authorList>
    </citation>
    <scope>NUCLEOTIDE SEQUENCE [LARGE SCALE GENOMIC DNA]</scope>
    <source>
        <strain evidence="2">HL-91</strain>
    </source>
</reference>
<dbReference type="RefSeq" id="WP_072245324.1">
    <property type="nucleotide sequence ID" value="NZ_FBYC01000004.1"/>
</dbReference>
<name>A0A0P7YQV9_9RHOB</name>
<reference evidence="1 4" key="2">
    <citation type="submission" date="2016-01" db="EMBL/GenBank/DDBJ databases">
        <authorList>
            <person name="Varghese N."/>
        </authorList>
    </citation>
    <scope>NUCLEOTIDE SEQUENCE [LARGE SCALE GENOMIC DNA]</scope>
    <source>
        <strain evidence="1 4">HL-91</strain>
    </source>
</reference>
<dbReference type="EMBL" id="FBYC01000004">
    <property type="protein sequence ID" value="CUX80248.1"/>
    <property type="molecule type" value="Genomic_DNA"/>
</dbReference>
<dbReference type="EMBL" id="LJSG01000011">
    <property type="protein sequence ID" value="KPP92679.1"/>
    <property type="molecule type" value="Genomic_DNA"/>
</dbReference>
<keyword evidence="2" id="KW-0969">Cilium</keyword>
<evidence type="ECO:0000313" key="3">
    <source>
        <dbReference type="Proteomes" id="UP000050413"/>
    </source>
</evidence>
<proteinExistence type="predicted"/>
<dbReference type="STRING" id="1666912.Ga0058931_0955"/>
<dbReference type="Proteomes" id="UP000182045">
    <property type="component" value="Unassembled WGS sequence"/>
</dbReference>
<evidence type="ECO:0000313" key="1">
    <source>
        <dbReference type="EMBL" id="CUX80248.1"/>
    </source>
</evidence>
<dbReference type="Proteomes" id="UP000050413">
    <property type="component" value="Unassembled WGS sequence"/>
</dbReference>
<keyword evidence="4" id="KW-1185">Reference proteome</keyword>
<keyword evidence="2" id="KW-0282">Flagellum</keyword>